<dbReference type="Proteomes" id="UP000000311">
    <property type="component" value="Unassembled WGS sequence"/>
</dbReference>
<dbReference type="AlphaFoldDB" id="E2AF42"/>
<feature type="non-terminal residue" evidence="1">
    <location>
        <position position="101"/>
    </location>
</feature>
<evidence type="ECO:0000313" key="1">
    <source>
        <dbReference type="EMBL" id="EFN67947.1"/>
    </source>
</evidence>
<dbReference type="EMBL" id="GL438988">
    <property type="protein sequence ID" value="EFN67947.1"/>
    <property type="molecule type" value="Genomic_DNA"/>
</dbReference>
<dbReference type="OMA" id="RENYWPL"/>
<accession>E2AF42</accession>
<name>E2AF42_CAMFO</name>
<keyword evidence="2" id="KW-1185">Reference proteome</keyword>
<protein>
    <recommendedName>
        <fullName evidence="3">Integrase zinc-binding domain-containing protein</fullName>
    </recommendedName>
</protein>
<proteinExistence type="predicted"/>
<evidence type="ECO:0000313" key="2">
    <source>
        <dbReference type="Proteomes" id="UP000000311"/>
    </source>
</evidence>
<sequence>FPEVVLKLRAGKQIQVSSKLLALNPFIDEKGLLRVGGRIQNSKMTFEFKHPIILPLDNRFTRLLFEREHRRLLHVGPQALLYSIRENYWPLKGKSIARKVV</sequence>
<evidence type="ECO:0008006" key="3">
    <source>
        <dbReference type="Google" id="ProtNLM"/>
    </source>
</evidence>
<feature type="non-terminal residue" evidence="1">
    <location>
        <position position="1"/>
    </location>
</feature>
<organism evidence="2">
    <name type="scientific">Camponotus floridanus</name>
    <name type="common">Florida carpenter ant</name>
    <dbReference type="NCBI Taxonomy" id="104421"/>
    <lineage>
        <taxon>Eukaryota</taxon>
        <taxon>Metazoa</taxon>
        <taxon>Ecdysozoa</taxon>
        <taxon>Arthropoda</taxon>
        <taxon>Hexapoda</taxon>
        <taxon>Insecta</taxon>
        <taxon>Pterygota</taxon>
        <taxon>Neoptera</taxon>
        <taxon>Endopterygota</taxon>
        <taxon>Hymenoptera</taxon>
        <taxon>Apocrita</taxon>
        <taxon>Aculeata</taxon>
        <taxon>Formicoidea</taxon>
        <taxon>Formicidae</taxon>
        <taxon>Formicinae</taxon>
        <taxon>Camponotus</taxon>
    </lineage>
</organism>
<dbReference type="InParanoid" id="E2AF42"/>
<gene>
    <name evidence="1" type="ORF">EAG_00199</name>
</gene>
<reference evidence="1 2" key="1">
    <citation type="journal article" date="2010" name="Science">
        <title>Genomic comparison of the ants Camponotus floridanus and Harpegnathos saltator.</title>
        <authorList>
            <person name="Bonasio R."/>
            <person name="Zhang G."/>
            <person name="Ye C."/>
            <person name="Mutti N.S."/>
            <person name="Fang X."/>
            <person name="Qin N."/>
            <person name="Donahue G."/>
            <person name="Yang P."/>
            <person name="Li Q."/>
            <person name="Li C."/>
            <person name="Zhang P."/>
            <person name="Huang Z."/>
            <person name="Berger S.L."/>
            <person name="Reinberg D."/>
            <person name="Wang J."/>
            <person name="Liebig J."/>
        </authorList>
    </citation>
    <scope>NUCLEOTIDE SEQUENCE [LARGE SCALE GENOMIC DNA]</scope>
    <source>
        <strain evidence="2">C129</strain>
    </source>
</reference>
<dbReference type="PANTHER" id="PTHR47331">
    <property type="entry name" value="PHD-TYPE DOMAIN-CONTAINING PROTEIN"/>
    <property type="match status" value="1"/>
</dbReference>
<dbReference type="OrthoDB" id="7551539at2759"/>